<dbReference type="PANTHER" id="PTHR10953:SF3">
    <property type="entry name" value="UBIQUITIN-LIKE MODIFIER-ACTIVATING ENZYME ATG7"/>
    <property type="match status" value="1"/>
</dbReference>
<dbReference type="AlphaFoldDB" id="E1ZQC0"/>
<dbReference type="GO" id="GO:0019778">
    <property type="term" value="F:Atg12 activating enzyme activity"/>
    <property type="evidence" value="ECO:0007669"/>
    <property type="project" value="TreeGrafter"/>
</dbReference>
<comment type="subunit">
    <text evidence="7">Homodimer.</text>
</comment>
<feature type="compositionally biased region" description="Gly residues" evidence="8">
    <location>
        <begin position="700"/>
        <end position="711"/>
    </location>
</feature>
<keyword evidence="7" id="KW-0963">Cytoplasm</keyword>
<dbReference type="InterPro" id="IPR032197">
    <property type="entry name" value="Atg7_N"/>
</dbReference>
<dbReference type="RefSeq" id="XP_005844102.1">
    <property type="nucleotide sequence ID" value="XM_005844040.1"/>
</dbReference>
<dbReference type="GeneID" id="17351391"/>
<feature type="compositionally biased region" description="Low complexity" evidence="8">
    <location>
        <begin position="712"/>
        <end position="730"/>
    </location>
</feature>
<dbReference type="Pfam" id="PF16420">
    <property type="entry name" value="ATG7_N"/>
    <property type="match status" value="1"/>
</dbReference>
<comment type="function">
    <text evidence="7">E1-like activating enzyme involved in the 2 ubiquitin-like systems required for autophagy.</text>
</comment>
<dbReference type="GO" id="GO:0034727">
    <property type="term" value="P:piecemeal microautophagy of the nucleus"/>
    <property type="evidence" value="ECO:0007669"/>
    <property type="project" value="TreeGrafter"/>
</dbReference>
<comment type="similarity">
    <text evidence="1 7">Belongs to the ATG7 family.</text>
</comment>
<name>E1ZQC0_CHLVA</name>
<protein>
    <recommendedName>
        <fullName evidence="2 7">Ubiquitin-like modifier-activating enzyme ATG7</fullName>
    </recommendedName>
    <alternativeName>
        <fullName evidence="7">Autophagy-related protein 7</fullName>
    </alternativeName>
</protein>
<dbReference type="OrthoDB" id="338614at2759"/>
<dbReference type="InterPro" id="IPR045886">
    <property type="entry name" value="ThiF/MoeB/HesA"/>
</dbReference>
<evidence type="ECO:0000313" key="11">
    <source>
        <dbReference type="EMBL" id="EFN52000.1"/>
    </source>
</evidence>
<dbReference type="eggNOG" id="KOG2337">
    <property type="taxonomic scope" value="Eukaryota"/>
</dbReference>
<proteinExistence type="inferred from homology"/>
<dbReference type="PANTHER" id="PTHR10953">
    <property type="entry name" value="UBIQUITIN-ACTIVATING ENZYME E1"/>
    <property type="match status" value="1"/>
</dbReference>
<organism evidence="12">
    <name type="scientific">Chlorella variabilis</name>
    <name type="common">Green alga</name>
    <dbReference type="NCBI Taxonomy" id="554065"/>
    <lineage>
        <taxon>Eukaryota</taxon>
        <taxon>Viridiplantae</taxon>
        <taxon>Chlorophyta</taxon>
        <taxon>core chlorophytes</taxon>
        <taxon>Trebouxiophyceae</taxon>
        <taxon>Chlorellales</taxon>
        <taxon>Chlorellaceae</taxon>
        <taxon>Chlorella clade</taxon>
        <taxon>Chlorella</taxon>
    </lineage>
</organism>
<evidence type="ECO:0000256" key="4">
    <source>
        <dbReference type="ARBA" id="ARBA00022927"/>
    </source>
</evidence>
<feature type="active site" description="Glycyl thioester intermediate" evidence="6">
    <location>
        <position position="561"/>
    </location>
</feature>
<dbReference type="GO" id="GO:0000045">
    <property type="term" value="P:autophagosome assembly"/>
    <property type="evidence" value="ECO:0007669"/>
    <property type="project" value="TreeGrafter"/>
</dbReference>
<dbReference type="InterPro" id="IPR006285">
    <property type="entry name" value="Atg7"/>
</dbReference>
<dbReference type="Gene3D" id="3.40.50.720">
    <property type="entry name" value="NAD(P)-binding Rossmann-like Domain"/>
    <property type="match status" value="1"/>
</dbReference>
<dbReference type="FunFam" id="3.40.50.720:FF:000243">
    <property type="entry name" value="Ubiquitin-like modifier-activating enzyme ATG7"/>
    <property type="match status" value="1"/>
</dbReference>
<dbReference type="InterPro" id="IPR035985">
    <property type="entry name" value="Ubiquitin-activating_enz"/>
</dbReference>
<evidence type="ECO:0000256" key="3">
    <source>
        <dbReference type="ARBA" id="ARBA00022448"/>
    </source>
</evidence>
<accession>E1ZQC0</accession>
<dbReference type="GO" id="GO:0015031">
    <property type="term" value="P:protein transport"/>
    <property type="evidence" value="ECO:0007669"/>
    <property type="project" value="UniProtKB-UniRule"/>
</dbReference>
<dbReference type="GO" id="GO:0019779">
    <property type="term" value="F:Atg8 activating enzyme activity"/>
    <property type="evidence" value="ECO:0007669"/>
    <property type="project" value="TreeGrafter"/>
</dbReference>
<dbReference type="EMBL" id="GL433859">
    <property type="protein sequence ID" value="EFN52000.1"/>
    <property type="molecule type" value="Genomic_DNA"/>
</dbReference>
<dbReference type="Gene3D" id="3.40.140.100">
    <property type="entry name" value="Ubiquitin-like modifier-activating enzyme ATG7 C-terminal domain"/>
    <property type="match status" value="1"/>
</dbReference>
<feature type="region of interest" description="Disordered" evidence="8">
    <location>
        <begin position="690"/>
        <end position="739"/>
    </location>
</feature>
<sequence length="739" mass="76642">MQSKVDVTFWSALGDLKLHRLKLEEGPEPLRASWSPSNHAELPGMLTVSAASLAGQPGAEGSAAAAGAPLAGAFPATGSLYVLNTMERLASFDRKAAVAEVCVGMWAAIHSGAAERKPSLLLGTVLLAYCDLKHYKYRYWFAVPALQPPQPFTLTATPTSMQQALGEQAADLAAAACSDHLAAVGQPAWLVAVGGGGEVEAAPLTDWHRLQQGGVSGGQRRLYLTVADSSSLAEHPGWPLRNLLLLAAARWGCRQLGVLCLRERRGRFDAAASLALAVALPDLPPGFCPAPLGGWESNERGKLGPRGADLGPAMDPRLLAESAVDLNLRLMRWRAAPSLDVGAIAATRCLLLGAGTLGCSVARTLLGWGVRHITLVDNSRVAYSNPVRQSLYCFEDCLEGGKPKAAAAADALRRIFPGAVARGVQLSIPMPGHPIADGELAQARRDIAALEALVGGHDVVFLLMDTRESRWLPTLLCAALGRLAINAALGFDGFMVMRHGAPVPPEAEQLPGGGGSGVPAAAPRPAPPPPSVVGSRLGCYFCNDVVAPINSTVDRTLDQQCTVARPGLSAIAGSLAAELMAAVVQQPAGAGAPAAGSPPAAAQQAAAGGEAPPLGHAPHMIRGQLGGFTQMCLTGQAFRQCTACSEAVVREYRRRGHDFLVQGLLDPKHLEDLTGLTELHRASEAALEAWASSDDEEGELGGVYAGAGAGSSLGEQRGAPTGAQPGAAAAEGEEDWEEL</sequence>
<feature type="region of interest" description="Disordered" evidence="8">
    <location>
        <begin position="505"/>
        <end position="529"/>
    </location>
</feature>
<keyword evidence="12" id="KW-1185">Reference proteome</keyword>
<gene>
    <name evidence="11" type="ORF">CHLNCDRAFT_37099</name>
</gene>
<feature type="domain" description="THIF-type NAD/FAD binding fold" evidence="9">
    <location>
        <begin position="331"/>
        <end position="586"/>
    </location>
</feature>
<dbReference type="GO" id="GO:0000422">
    <property type="term" value="P:autophagy of mitochondrion"/>
    <property type="evidence" value="ECO:0007669"/>
    <property type="project" value="TreeGrafter"/>
</dbReference>
<evidence type="ECO:0000256" key="1">
    <source>
        <dbReference type="ARBA" id="ARBA00010931"/>
    </source>
</evidence>
<dbReference type="GO" id="GO:0000407">
    <property type="term" value="C:phagophore assembly site"/>
    <property type="evidence" value="ECO:0007669"/>
    <property type="project" value="UniProtKB-SubCell"/>
</dbReference>
<dbReference type="FunCoup" id="E1ZQC0">
    <property type="interactions" value="1335"/>
</dbReference>
<keyword evidence="3 7" id="KW-0813">Transport</keyword>
<evidence type="ECO:0000256" key="6">
    <source>
        <dbReference type="PIRSR" id="PIRSR606285-1"/>
    </source>
</evidence>
<dbReference type="SUPFAM" id="SSF69572">
    <property type="entry name" value="Activating enzymes of the ubiquitin-like proteins"/>
    <property type="match status" value="1"/>
</dbReference>
<evidence type="ECO:0000259" key="9">
    <source>
        <dbReference type="Pfam" id="PF00899"/>
    </source>
</evidence>
<dbReference type="InterPro" id="IPR042523">
    <property type="entry name" value="Atg7_N_2"/>
</dbReference>
<keyword evidence="5 7" id="KW-0072">Autophagy</keyword>
<dbReference type="Gene3D" id="3.40.140.70">
    <property type="entry name" value="Ubiquitin-like modifier-activating enzyme ATG7 N-terminal domain"/>
    <property type="match status" value="1"/>
</dbReference>
<evidence type="ECO:0000256" key="8">
    <source>
        <dbReference type="SAM" id="MobiDB-lite"/>
    </source>
</evidence>
<dbReference type="InterPro" id="IPR042522">
    <property type="entry name" value="Atg7_N_1"/>
</dbReference>
<feature type="domain" description="Ubiquitin-like modifier-activating enzyme Atg7 N-terminal" evidence="10">
    <location>
        <begin position="2"/>
        <end position="314"/>
    </location>
</feature>
<dbReference type="InterPro" id="IPR000594">
    <property type="entry name" value="ThiF_NAD_FAD-bd"/>
</dbReference>
<evidence type="ECO:0000256" key="7">
    <source>
        <dbReference type="RuleBase" id="RU366022"/>
    </source>
</evidence>
<dbReference type="KEGG" id="cvr:CHLNCDRAFT_37099"/>
<dbReference type="NCBIfam" id="TIGR01381">
    <property type="entry name" value="E1_like_apg7"/>
    <property type="match status" value="1"/>
</dbReference>
<dbReference type="OMA" id="WSFYYWF"/>
<evidence type="ECO:0000259" key="10">
    <source>
        <dbReference type="Pfam" id="PF16420"/>
    </source>
</evidence>
<dbReference type="Pfam" id="PF00899">
    <property type="entry name" value="ThiF"/>
    <property type="match status" value="1"/>
</dbReference>
<comment type="subcellular location">
    <subcellularLocation>
        <location evidence="7">Cytoplasm</location>
    </subcellularLocation>
    <subcellularLocation>
        <location evidence="7">Preautophagosomal structure</location>
    </subcellularLocation>
</comment>
<dbReference type="GO" id="GO:0006995">
    <property type="term" value="P:cellular response to nitrogen starvation"/>
    <property type="evidence" value="ECO:0007669"/>
    <property type="project" value="TreeGrafter"/>
</dbReference>
<reference evidence="11 12" key="1">
    <citation type="journal article" date="2010" name="Plant Cell">
        <title>The Chlorella variabilis NC64A genome reveals adaptation to photosymbiosis, coevolution with viruses, and cryptic sex.</title>
        <authorList>
            <person name="Blanc G."/>
            <person name="Duncan G."/>
            <person name="Agarkova I."/>
            <person name="Borodovsky M."/>
            <person name="Gurnon J."/>
            <person name="Kuo A."/>
            <person name="Lindquist E."/>
            <person name="Lucas S."/>
            <person name="Pangilinan J."/>
            <person name="Polle J."/>
            <person name="Salamov A."/>
            <person name="Terry A."/>
            <person name="Yamada T."/>
            <person name="Dunigan D.D."/>
            <person name="Grigoriev I.V."/>
            <person name="Claverie J.M."/>
            <person name="Van Etten J.L."/>
        </authorList>
    </citation>
    <scope>NUCLEOTIDE SEQUENCE [LARGE SCALE GENOMIC DNA]</scope>
    <source>
        <strain evidence="11 12">NC64A</strain>
    </source>
</reference>
<dbReference type="GO" id="GO:0032446">
    <property type="term" value="P:protein modification by small protein conjugation"/>
    <property type="evidence" value="ECO:0007669"/>
    <property type="project" value="TreeGrafter"/>
</dbReference>
<dbReference type="STRING" id="554065.E1ZQC0"/>
<feature type="region of interest" description="Disordered" evidence="8">
    <location>
        <begin position="589"/>
        <end position="618"/>
    </location>
</feature>
<evidence type="ECO:0000313" key="12">
    <source>
        <dbReference type="Proteomes" id="UP000008141"/>
    </source>
</evidence>
<dbReference type="InParanoid" id="E1ZQC0"/>
<keyword evidence="4 7" id="KW-0653">Protein transport</keyword>
<evidence type="ECO:0000256" key="5">
    <source>
        <dbReference type="ARBA" id="ARBA00023006"/>
    </source>
</evidence>
<dbReference type="Proteomes" id="UP000008141">
    <property type="component" value="Unassembled WGS sequence"/>
</dbReference>
<evidence type="ECO:0000256" key="2">
    <source>
        <dbReference type="ARBA" id="ARBA00017647"/>
    </source>
</evidence>
<keyword evidence="7" id="KW-0833">Ubl conjugation pathway</keyword>